<sequence length="205" mass="22939">MAGTVTRVEIEGVSVADVEGKGLGQQRVSRRMGKQGGRQAGRARISDNVITSDIIVGWREGVICPLHHHSCISRPHGYPSLPHYHPSPPLLHLMPPSPLSFTPSLPSFTTTLTPHATLTVILHSLPAIPHHYTYISLLPFISFPHKYLSPFRLHIKPIPAVFLLIYTSTVLYSLTNIHHFRASHYHYTFLLTTTTLSSKYHYPSL</sequence>
<comment type="caution">
    <text evidence="1">The sequence shown here is derived from an EMBL/GenBank/DDBJ whole genome shotgun (WGS) entry which is preliminary data.</text>
</comment>
<accession>A0AAE1BKZ5</accession>
<dbReference type="Proteomes" id="UP001286313">
    <property type="component" value="Unassembled WGS sequence"/>
</dbReference>
<dbReference type="EMBL" id="JAWQEG010007375">
    <property type="protein sequence ID" value="KAK3852530.1"/>
    <property type="molecule type" value="Genomic_DNA"/>
</dbReference>
<organism evidence="1 2">
    <name type="scientific">Petrolisthes cinctipes</name>
    <name type="common">Flat porcelain crab</name>
    <dbReference type="NCBI Taxonomy" id="88211"/>
    <lineage>
        <taxon>Eukaryota</taxon>
        <taxon>Metazoa</taxon>
        <taxon>Ecdysozoa</taxon>
        <taxon>Arthropoda</taxon>
        <taxon>Crustacea</taxon>
        <taxon>Multicrustacea</taxon>
        <taxon>Malacostraca</taxon>
        <taxon>Eumalacostraca</taxon>
        <taxon>Eucarida</taxon>
        <taxon>Decapoda</taxon>
        <taxon>Pleocyemata</taxon>
        <taxon>Anomura</taxon>
        <taxon>Galatheoidea</taxon>
        <taxon>Porcellanidae</taxon>
        <taxon>Petrolisthes</taxon>
    </lineage>
</organism>
<name>A0AAE1BKZ5_PETCI</name>
<dbReference type="AlphaFoldDB" id="A0AAE1BKZ5"/>
<evidence type="ECO:0000313" key="2">
    <source>
        <dbReference type="Proteomes" id="UP001286313"/>
    </source>
</evidence>
<protein>
    <submittedName>
        <fullName evidence="1">Uncharacterized protein</fullName>
    </submittedName>
</protein>
<gene>
    <name evidence="1" type="ORF">Pcinc_040886</name>
</gene>
<reference evidence="1" key="1">
    <citation type="submission" date="2023-10" db="EMBL/GenBank/DDBJ databases">
        <title>Genome assemblies of two species of porcelain crab, Petrolisthes cinctipes and Petrolisthes manimaculis (Anomura: Porcellanidae).</title>
        <authorList>
            <person name="Angst P."/>
        </authorList>
    </citation>
    <scope>NUCLEOTIDE SEQUENCE</scope>
    <source>
        <strain evidence="1">PB745_01</strain>
        <tissue evidence="1">Gill</tissue>
    </source>
</reference>
<proteinExistence type="predicted"/>
<keyword evidence="2" id="KW-1185">Reference proteome</keyword>
<evidence type="ECO:0000313" key="1">
    <source>
        <dbReference type="EMBL" id="KAK3852530.1"/>
    </source>
</evidence>